<dbReference type="AlphaFoldDB" id="A0A4Y2BXT3"/>
<comment type="caution">
    <text evidence="2">The sequence shown here is derived from an EMBL/GenBank/DDBJ whole genome shotgun (WGS) entry which is preliminary data.</text>
</comment>
<dbReference type="Proteomes" id="UP000499080">
    <property type="component" value="Unassembled WGS sequence"/>
</dbReference>
<evidence type="ECO:0000256" key="1">
    <source>
        <dbReference type="SAM" id="MobiDB-lite"/>
    </source>
</evidence>
<feature type="compositionally biased region" description="Basic residues" evidence="1">
    <location>
        <begin position="10"/>
        <end position="19"/>
    </location>
</feature>
<organism evidence="2 3">
    <name type="scientific">Araneus ventricosus</name>
    <name type="common">Orbweaver spider</name>
    <name type="synonym">Epeira ventricosa</name>
    <dbReference type="NCBI Taxonomy" id="182803"/>
    <lineage>
        <taxon>Eukaryota</taxon>
        <taxon>Metazoa</taxon>
        <taxon>Ecdysozoa</taxon>
        <taxon>Arthropoda</taxon>
        <taxon>Chelicerata</taxon>
        <taxon>Arachnida</taxon>
        <taxon>Araneae</taxon>
        <taxon>Araneomorphae</taxon>
        <taxon>Entelegynae</taxon>
        <taxon>Araneoidea</taxon>
        <taxon>Araneidae</taxon>
        <taxon>Araneus</taxon>
    </lineage>
</organism>
<name>A0A4Y2BXT3_ARAVE</name>
<sequence length="74" mass="8508">MTPEVDAYHIHRSTTRSHHFGSWSDDEDRTPPHGPVPDAITADMLRIERRPTPDAVTATEPVEWTWDKMMRTAP</sequence>
<proteinExistence type="predicted"/>
<feature type="region of interest" description="Disordered" evidence="1">
    <location>
        <begin position="1"/>
        <end position="38"/>
    </location>
</feature>
<gene>
    <name evidence="2" type="ORF">AVEN_104347_1</name>
</gene>
<accession>A0A4Y2BXT3</accession>
<protein>
    <submittedName>
        <fullName evidence="2">Uncharacterized protein</fullName>
    </submittedName>
</protein>
<keyword evidence="3" id="KW-1185">Reference proteome</keyword>
<evidence type="ECO:0000313" key="3">
    <source>
        <dbReference type="Proteomes" id="UP000499080"/>
    </source>
</evidence>
<evidence type="ECO:0000313" key="2">
    <source>
        <dbReference type="EMBL" id="GBL96116.1"/>
    </source>
</evidence>
<dbReference type="EMBL" id="BGPR01000117">
    <property type="protein sequence ID" value="GBL96116.1"/>
    <property type="molecule type" value="Genomic_DNA"/>
</dbReference>
<reference evidence="2 3" key="1">
    <citation type="journal article" date="2019" name="Sci. Rep.">
        <title>Orb-weaving spider Araneus ventricosus genome elucidates the spidroin gene catalogue.</title>
        <authorList>
            <person name="Kono N."/>
            <person name="Nakamura H."/>
            <person name="Ohtoshi R."/>
            <person name="Moran D.A.P."/>
            <person name="Shinohara A."/>
            <person name="Yoshida Y."/>
            <person name="Fujiwara M."/>
            <person name="Mori M."/>
            <person name="Tomita M."/>
            <person name="Arakawa K."/>
        </authorList>
    </citation>
    <scope>NUCLEOTIDE SEQUENCE [LARGE SCALE GENOMIC DNA]</scope>
</reference>